<dbReference type="PANTHER" id="PTHR30267">
    <property type="entry name" value="PROTEIN KINASE PRKA"/>
    <property type="match status" value="1"/>
</dbReference>
<dbReference type="SUPFAM" id="SSF52540">
    <property type="entry name" value="P-loop containing nucleoside triphosphate hydrolases"/>
    <property type="match status" value="1"/>
</dbReference>
<dbReference type="InterPro" id="IPR010650">
    <property type="entry name" value="PrkA_C"/>
</dbReference>
<dbReference type="Proteomes" id="UP000019772">
    <property type="component" value="Chromosome"/>
</dbReference>
<dbReference type="InterPro" id="IPR013153">
    <property type="entry name" value="Prk_AAA"/>
</dbReference>
<keyword evidence="3" id="KW-1185">Reference proteome</keyword>
<dbReference type="EMBL" id="CP004078">
    <property type="protein sequence ID" value="AHV96584.1"/>
    <property type="molecule type" value="Genomic_DNA"/>
</dbReference>
<keyword evidence="2" id="KW-0418">Kinase</keyword>
<evidence type="ECO:0000313" key="2">
    <source>
        <dbReference type="EMBL" id="AHV96584.1"/>
    </source>
</evidence>
<dbReference type="InterPro" id="IPR027417">
    <property type="entry name" value="P-loop_NTPase"/>
</dbReference>
<gene>
    <name evidence="2" type="ORF">PSAB_08260</name>
</gene>
<dbReference type="eggNOG" id="COG2766">
    <property type="taxonomic scope" value="Bacteria"/>
</dbReference>
<name>X4ZY27_9BACL</name>
<dbReference type="Gene3D" id="3.40.50.300">
    <property type="entry name" value="P-loop containing nucleotide triphosphate hydrolases"/>
    <property type="match status" value="1"/>
</dbReference>
<dbReference type="PANTHER" id="PTHR30267:SF2">
    <property type="entry name" value="PROTEIN PRKA"/>
    <property type="match status" value="1"/>
</dbReference>
<accession>X4ZY27</accession>
<dbReference type="Pfam" id="PF06798">
    <property type="entry name" value="PrkA"/>
    <property type="match status" value="1"/>
</dbReference>
<keyword evidence="2" id="KW-0808">Transferase</keyword>
<dbReference type="OrthoDB" id="9761914at2"/>
<evidence type="ECO:0000259" key="1">
    <source>
        <dbReference type="SMART" id="SM00763"/>
    </source>
</evidence>
<dbReference type="Pfam" id="PF08298">
    <property type="entry name" value="AAA_PrkA"/>
    <property type="match status" value="1"/>
</dbReference>
<protein>
    <submittedName>
        <fullName evidence="2">Putative serine protein kinase, PrkA</fullName>
    </submittedName>
</protein>
<dbReference type="AlphaFoldDB" id="X4ZY27"/>
<dbReference type="STRING" id="1268072.PSAB_08260"/>
<reference evidence="2 3" key="1">
    <citation type="journal article" date="2014" name="PLoS Genet.">
        <title>Comparative Genomic Analysis of N2-Fixing and Non-N2-Fixing Paenibacillus spp.: Organization, Evolution and Expression of the Nitrogen Fixation Genes.</title>
        <authorList>
            <person name="Xie J.B."/>
            <person name="Du Z."/>
            <person name="Bai L."/>
            <person name="Tian C."/>
            <person name="Zhang Y."/>
            <person name="Xie J.Y."/>
            <person name="Wang T."/>
            <person name="Liu X."/>
            <person name="Chen X."/>
            <person name="Cheng Q."/>
            <person name="Chen S."/>
            <person name="Li J."/>
        </authorList>
    </citation>
    <scope>NUCLEOTIDE SEQUENCE [LARGE SCALE GENOMIC DNA]</scope>
    <source>
        <strain evidence="2 3">T27</strain>
    </source>
</reference>
<dbReference type="InterPro" id="IPR016230">
    <property type="entry name" value="PrkA/YeaG"/>
</dbReference>
<dbReference type="SMART" id="SM00763">
    <property type="entry name" value="AAA_PrkA"/>
    <property type="match status" value="1"/>
</dbReference>
<dbReference type="PATRIC" id="fig|1268072.3.peg.1720"/>
<organism evidence="2 3">
    <name type="scientific">Paenibacillus sabinae T27</name>
    <dbReference type="NCBI Taxonomy" id="1268072"/>
    <lineage>
        <taxon>Bacteria</taxon>
        <taxon>Bacillati</taxon>
        <taxon>Bacillota</taxon>
        <taxon>Bacilli</taxon>
        <taxon>Bacillales</taxon>
        <taxon>Paenibacillaceae</taxon>
        <taxon>Paenibacillus</taxon>
    </lineage>
</organism>
<dbReference type="GO" id="GO:0004672">
    <property type="term" value="F:protein kinase activity"/>
    <property type="evidence" value="ECO:0007669"/>
    <property type="project" value="InterPro"/>
</dbReference>
<feature type="domain" description="PrkA AAA" evidence="1">
    <location>
        <begin position="21"/>
        <end position="371"/>
    </location>
</feature>
<dbReference type="PIRSF" id="PIRSF000549">
    <property type="entry name" value="Ser_prot_kin"/>
    <property type="match status" value="1"/>
</dbReference>
<evidence type="ECO:0000313" key="3">
    <source>
        <dbReference type="Proteomes" id="UP000019772"/>
    </source>
</evidence>
<dbReference type="HOGENOM" id="CLU_028588_2_0_9"/>
<dbReference type="RefSeq" id="WP_025334131.1">
    <property type="nucleotide sequence ID" value="NZ_CP004078.1"/>
</dbReference>
<proteinExistence type="predicted"/>
<dbReference type="KEGG" id="psab:PSAB_08260"/>
<sequence>MDIFERIASYRAENERLAWSGTFKEYIELLRKDPTPAKTAHARVYDMIKSHGVEEINGRKRYKFFEQEIFGLDRAIEKLVEEYFHSAARRLDVRKRILLLMGPVSGGKSTLVTLLKRGLEQYSRTIQGAVYAIEGCPMHEEPLHLIPGELRPEIEKELGVRIEGNLCPSCQMRLKNEFGGDIEKVRVVRVLLSEEERVGIGTFSPSDPKSQDIADLTGSIDFSTITEYGSESDPRAYRFDGELNKANRGLMEFQEMLKCDEKFLWNLLSLTQEGNFKAGRFALISADELIVAHTNETEYKAFISNKKNEALQSRMIVMPVPYNLKVSEEEKIYAKLIAQSDMKHVHIAPHALRAAAIFSVLTRLRESKKQGMDLIKKLRMYDGEEVEGYKEADLKEMQNEYLDEGMSGIDPRYVINRISSALIKGDLECMNALDVLRAIKDGLDQHPSITKEERERYLNFISIARKEYDTLAKNEVQKAFVYSFEESAKTLFENYLDNIEAFCNWTKIRDPLTDEELEPDERLMRSIEEQIGISENAKKAFREEILIRISAYSRKGKKFEYSNHDRLREAIEKKLFTDLKDIVKITTSSKTPDESQLKRINEVSRRLIEEHNYCPICANELLRYVGSLLNR</sequence>